<proteinExistence type="predicted"/>
<dbReference type="Gene3D" id="3.30.40.10">
    <property type="entry name" value="Zinc/RING finger domain, C3HC4 (zinc finger)"/>
    <property type="match status" value="1"/>
</dbReference>
<dbReference type="GO" id="GO:0005634">
    <property type="term" value="C:nucleus"/>
    <property type="evidence" value="ECO:0007669"/>
    <property type="project" value="TreeGrafter"/>
</dbReference>
<keyword evidence="2 8" id="KW-0863">Zinc-finger</keyword>
<dbReference type="SUPFAM" id="SSF57850">
    <property type="entry name" value="RING/U-box"/>
    <property type="match status" value="1"/>
</dbReference>
<feature type="domain" description="RING-type" evidence="9">
    <location>
        <begin position="16"/>
        <end position="55"/>
    </location>
</feature>
<evidence type="ECO:0000256" key="6">
    <source>
        <dbReference type="ARBA" id="ARBA00041476"/>
    </source>
</evidence>
<dbReference type="GO" id="GO:0035861">
    <property type="term" value="C:site of double-strand break"/>
    <property type="evidence" value="ECO:0007669"/>
    <property type="project" value="TreeGrafter"/>
</dbReference>
<evidence type="ECO:0000256" key="7">
    <source>
        <dbReference type="ARBA" id="ARBA00041652"/>
    </source>
</evidence>
<dbReference type="AlphaFoldDB" id="A0A3P8ZBY4"/>
<dbReference type="OMA" id="RDYANNP"/>
<evidence type="ECO:0000256" key="4">
    <source>
        <dbReference type="ARBA" id="ARBA00022843"/>
    </source>
</evidence>
<evidence type="ECO:0000256" key="8">
    <source>
        <dbReference type="PROSITE-ProRule" id="PRU00175"/>
    </source>
</evidence>
<protein>
    <recommendedName>
        <fullName evidence="5">E3 ubiquitin-protein ligase RNF138</fullName>
    </recommendedName>
    <alternativeName>
        <fullName evidence="7">RING finger protein 138</fullName>
    </alternativeName>
    <alternativeName>
        <fullName evidence="6">RING-type E3 ubiquitin transferase RNF138</fullName>
    </alternativeName>
</protein>
<keyword evidence="11" id="KW-1185">Reference proteome</keyword>
<evidence type="ECO:0000256" key="1">
    <source>
        <dbReference type="ARBA" id="ARBA00022723"/>
    </source>
</evidence>
<evidence type="ECO:0000256" key="3">
    <source>
        <dbReference type="ARBA" id="ARBA00022833"/>
    </source>
</evidence>
<reference evidence="10" key="2">
    <citation type="submission" date="2020-02" db="EMBL/GenBank/DDBJ databases">
        <title>Esox lucius (northern pike) genome, fEsoLuc1, primary haplotype.</title>
        <authorList>
            <person name="Myers G."/>
            <person name="Karagic N."/>
            <person name="Meyer A."/>
            <person name="Pippel M."/>
            <person name="Reichard M."/>
            <person name="Winkler S."/>
            <person name="Tracey A."/>
            <person name="Sims Y."/>
            <person name="Howe K."/>
            <person name="Rhie A."/>
            <person name="Formenti G."/>
            <person name="Durbin R."/>
            <person name="Fedrigo O."/>
            <person name="Jarvis E.D."/>
        </authorList>
    </citation>
    <scope>NUCLEOTIDE SEQUENCE [LARGE SCALE GENOMIC DNA]</scope>
</reference>
<evidence type="ECO:0000256" key="2">
    <source>
        <dbReference type="ARBA" id="ARBA00022771"/>
    </source>
</evidence>
<sequence>MAHCAASQMTPSEENCPICFSTLQDPHQPSGCSHVCCRTCLIQSLTHLPHCPVCRAKTEVGDIVPAGDATRLGQPRRGLSGFSMPAAGSVNSGVQDQIRMLQLATGRSMANQSPSIATAPPLRMPRFLPRHSLFATPEDSRDFYMSMSCTSSPTPTTNTANPFTPADNTYMTMARISAPTAPAPIPAPRTFRFQPWHRLRTGSAPGSQLWDIGQHTPFPSQRHTSLASRASPSVLAASQAMAALESFDDDIPFSFTDDDALVRTFVCPFCLHSDLDEMELLDHCNDNHYYDKRPMVCPICVSLPYGDPNQISKNFIRHLNLRHCYNIVDYTVCMHSCTNSNFTNLVGTPEHTPNEITIFVVVVLAACVFQELSG</sequence>
<dbReference type="GeneTree" id="ENSGT00950000182909"/>
<evidence type="ECO:0000313" key="11">
    <source>
        <dbReference type="Proteomes" id="UP000265140"/>
    </source>
</evidence>
<dbReference type="PROSITE" id="PS50089">
    <property type="entry name" value="ZF_RING_2"/>
    <property type="match status" value="1"/>
</dbReference>
<reference evidence="10" key="4">
    <citation type="submission" date="2025-09" db="UniProtKB">
        <authorList>
            <consortium name="Ensembl"/>
        </authorList>
    </citation>
    <scope>IDENTIFICATION</scope>
</reference>
<dbReference type="Bgee" id="ENSELUG00000002121">
    <property type="expression patterns" value="Expressed in pharyngeal gill and 14 other cell types or tissues"/>
</dbReference>
<dbReference type="PANTHER" id="PTHR46968">
    <property type="entry name" value="E3 UBIQUITIN-PROTEIN LIGASE RNF138"/>
    <property type="match status" value="1"/>
</dbReference>
<dbReference type="PANTHER" id="PTHR46968:SF2">
    <property type="entry name" value="E3 UBIQUITIN-PROTEIN LIGASE RNF138"/>
    <property type="match status" value="1"/>
</dbReference>
<keyword evidence="4" id="KW-0832">Ubl conjugation</keyword>
<dbReference type="Pfam" id="PF13923">
    <property type="entry name" value="zf-C3HC4_2"/>
    <property type="match status" value="1"/>
</dbReference>
<evidence type="ECO:0000256" key="5">
    <source>
        <dbReference type="ARBA" id="ARBA00039332"/>
    </source>
</evidence>
<dbReference type="Ensembl" id="ENSELUT00000018886.3">
    <property type="protein sequence ID" value="ENSELUP00000026291.2"/>
    <property type="gene ID" value="ENSELUG00000002121.3"/>
</dbReference>
<dbReference type="GO" id="GO:0000724">
    <property type="term" value="P:double-strand break repair via homologous recombination"/>
    <property type="evidence" value="ECO:0007669"/>
    <property type="project" value="TreeGrafter"/>
</dbReference>
<dbReference type="InterPro" id="IPR008598">
    <property type="entry name" value="Di19_Zn-bd"/>
</dbReference>
<dbReference type="GO" id="GO:0003697">
    <property type="term" value="F:single-stranded DNA binding"/>
    <property type="evidence" value="ECO:0007669"/>
    <property type="project" value="TreeGrafter"/>
</dbReference>
<evidence type="ECO:0000259" key="9">
    <source>
        <dbReference type="PROSITE" id="PS50089"/>
    </source>
</evidence>
<dbReference type="Pfam" id="PF05605">
    <property type="entry name" value="zf-Di19"/>
    <property type="match status" value="1"/>
</dbReference>
<dbReference type="GO" id="GO:0061630">
    <property type="term" value="F:ubiquitin protein ligase activity"/>
    <property type="evidence" value="ECO:0007669"/>
    <property type="project" value="TreeGrafter"/>
</dbReference>
<dbReference type="GO" id="GO:0010792">
    <property type="term" value="P:DNA double-strand break processing involved in repair via single-strand annealing"/>
    <property type="evidence" value="ECO:0007669"/>
    <property type="project" value="TreeGrafter"/>
</dbReference>
<dbReference type="InterPro" id="IPR013083">
    <property type="entry name" value="Znf_RING/FYVE/PHD"/>
</dbReference>
<reference evidence="11" key="1">
    <citation type="journal article" date="2014" name="PLoS ONE">
        <title>The genome and linkage map of the northern pike (Esox lucius): conserved synteny revealed between the salmonid sister group and the Neoteleostei.</title>
        <authorList>
            <person name="Rondeau E.B."/>
            <person name="Minkley D.R."/>
            <person name="Leong J.S."/>
            <person name="Messmer A.M."/>
            <person name="Jantzen J.R."/>
            <person name="von Schalburg K.R."/>
            <person name="Lemon C."/>
            <person name="Bird N.H."/>
            <person name="Koop B.F."/>
        </authorList>
    </citation>
    <scope>NUCLEOTIDE SEQUENCE</scope>
</reference>
<gene>
    <name evidence="10" type="primary">INHA</name>
</gene>
<keyword evidence="3" id="KW-0862">Zinc</keyword>
<reference evidence="10" key="3">
    <citation type="submission" date="2025-08" db="UniProtKB">
        <authorList>
            <consortium name="Ensembl"/>
        </authorList>
    </citation>
    <scope>IDENTIFICATION</scope>
</reference>
<keyword evidence="1" id="KW-0479">Metal-binding</keyword>
<dbReference type="InParanoid" id="A0A3P8ZBY4"/>
<organism evidence="10 11">
    <name type="scientific">Esox lucius</name>
    <name type="common">Northern pike</name>
    <dbReference type="NCBI Taxonomy" id="8010"/>
    <lineage>
        <taxon>Eukaryota</taxon>
        <taxon>Metazoa</taxon>
        <taxon>Chordata</taxon>
        <taxon>Craniata</taxon>
        <taxon>Vertebrata</taxon>
        <taxon>Euteleostomi</taxon>
        <taxon>Actinopterygii</taxon>
        <taxon>Neopterygii</taxon>
        <taxon>Teleostei</taxon>
        <taxon>Protacanthopterygii</taxon>
        <taxon>Esociformes</taxon>
        <taxon>Esocidae</taxon>
        <taxon>Esox</taxon>
    </lineage>
</organism>
<dbReference type="GO" id="GO:0008270">
    <property type="term" value="F:zinc ion binding"/>
    <property type="evidence" value="ECO:0007669"/>
    <property type="project" value="UniProtKB-KW"/>
</dbReference>
<name>A0A3P8ZBY4_ESOLU</name>
<accession>A0A3P8ZBY4</accession>
<evidence type="ECO:0000313" key="10">
    <source>
        <dbReference type="Ensembl" id="ENSELUP00000026291.2"/>
    </source>
</evidence>
<dbReference type="InterPro" id="IPR052498">
    <property type="entry name" value="E3_ubiq-protein_ligase_RNF138"/>
</dbReference>
<dbReference type="InterPro" id="IPR001841">
    <property type="entry name" value="Znf_RING"/>
</dbReference>
<dbReference type="Proteomes" id="UP000265140">
    <property type="component" value="Chromosome 8"/>
</dbReference>